<gene>
    <name evidence="1" type="ORF">DBV05_g10743</name>
</gene>
<protein>
    <submittedName>
        <fullName evidence="1">Uncharacterized protein</fullName>
    </submittedName>
</protein>
<dbReference type="EMBL" id="VCHE01000130">
    <property type="protein sequence ID" value="KAB2570576.1"/>
    <property type="molecule type" value="Genomic_DNA"/>
</dbReference>
<dbReference type="Proteomes" id="UP000325902">
    <property type="component" value="Unassembled WGS sequence"/>
</dbReference>
<evidence type="ECO:0000313" key="2">
    <source>
        <dbReference type="Proteomes" id="UP000325902"/>
    </source>
</evidence>
<sequence>MGTLIIIASFTIEPFVGCVQKRCHKHDYARLEWCTNETLQLQRLAHEEVGAGGMWTHATDAVPVAQHGEPLAMLDLKDRGHLRLRAPVVGVMVDVVEKEEEKEVKEQQAETGEEQGEEVVFSLVAREGQGQSGMSFVIRRESNADD</sequence>
<reference evidence="1 2" key="1">
    <citation type="journal article" date="2019" name="Sci. Rep.">
        <title>A multi-omics analysis of the grapevine pathogen Lasiodiplodia theobromae reveals that temperature affects the expression of virulence- and pathogenicity-related genes.</title>
        <authorList>
            <person name="Felix C."/>
            <person name="Meneses R."/>
            <person name="Goncalves M.F.M."/>
            <person name="Tilleman L."/>
            <person name="Duarte A.S."/>
            <person name="Jorrin-Novo J.V."/>
            <person name="Van de Peer Y."/>
            <person name="Deforce D."/>
            <person name="Van Nieuwerburgh F."/>
            <person name="Esteves A.C."/>
            <person name="Alves A."/>
        </authorList>
    </citation>
    <scope>NUCLEOTIDE SEQUENCE [LARGE SCALE GENOMIC DNA]</scope>
    <source>
        <strain evidence="1 2">LA-SOL3</strain>
    </source>
</reference>
<name>A0A5N5CZ31_9PEZI</name>
<proteinExistence type="predicted"/>
<dbReference type="OrthoDB" id="3540210at2759"/>
<evidence type="ECO:0000313" key="1">
    <source>
        <dbReference type="EMBL" id="KAB2570576.1"/>
    </source>
</evidence>
<dbReference type="AlphaFoldDB" id="A0A5N5CZ31"/>
<keyword evidence="2" id="KW-1185">Reference proteome</keyword>
<organism evidence="1 2">
    <name type="scientific">Lasiodiplodia theobromae</name>
    <dbReference type="NCBI Taxonomy" id="45133"/>
    <lineage>
        <taxon>Eukaryota</taxon>
        <taxon>Fungi</taxon>
        <taxon>Dikarya</taxon>
        <taxon>Ascomycota</taxon>
        <taxon>Pezizomycotina</taxon>
        <taxon>Dothideomycetes</taxon>
        <taxon>Dothideomycetes incertae sedis</taxon>
        <taxon>Botryosphaeriales</taxon>
        <taxon>Botryosphaeriaceae</taxon>
        <taxon>Lasiodiplodia</taxon>
    </lineage>
</organism>
<accession>A0A5N5CZ31</accession>
<comment type="caution">
    <text evidence="1">The sequence shown here is derived from an EMBL/GenBank/DDBJ whole genome shotgun (WGS) entry which is preliminary data.</text>
</comment>